<dbReference type="PANTHER" id="PTHR31490">
    <property type="entry name" value="GLYCOSYL HYDROLASE"/>
    <property type="match status" value="1"/>
</dbReference>
<dbReference type="GO" id="GO:0000272">
    <property type="term" value="P:polysaccharide catabolic process"/>
    <property type="evidence" value="ECO:0007669"/>
    <property type="project" value="UniProtKB-KW"/>
</dbReference>
<dbReference type="Gene3D" id="3.20.20.80">
    <property type="entry name" value="Glycosidases"/>
    <property type="match status" value="2"/>
</dbReference>
<organism evidence="6 7">
    <name type="scientific">Pinctada imbricata</name>
    <name type="common">Atlantic pearl-oyster</name>
    <name type="synonym">Pinctada martensii</name>
    <dbReference type="NCBI Taxonomy" id="66713"/>
    <lineage>
        <taxon>Eukaryota</taxon>
        <taxon>Metazoa</taxon>
        <taxon>Spiralia</taxon>
        <taxon>Lophotrochozoa</taxon>
        <taxon>Mollusca</taxon>
        <taxon>Bivalvia</taxon>
        <taxon>Autobranchia</taxon>
        <taxon>Pteriomorphia</taxon>
        <taxon>Pterioida</taxon>
        <taxon>Pterioidea</taxon>
        <taxon>Pteriidae</taxon>
        <taxon>Pinctada</taxon>
    </lineage>
</organism>
<dbReference type="InterPro" id="IPR017853">
    <property type="entry name" value="GH"/>
</dbReference>
<evidence type="ECO:0000256" key="4">
    <source>
        <dbReference type="ARBA" id="ARBA00023326"/>
    </source>
</evidence>
<dbReference type="SUPFAM" id="SSF51445">
    <property type="entry name" value="(Trans)glycosidases"/>
    <property type="match status" value="2"/>
</dbReference>
<evidence type="ECO:0000313" key="7">
    <source>
        <dbReference type="Proteomes" id="UP001186944"/>
    </source>
</evidence>
<keyword evidence="4" id="KW-0624">Polysaccharide degradation</keyword>
<dbReference type="GO" id="GO:0031176">
    <property type="term" value="F:endo-1,4-beta-xylanase activity"/>
    <property type="evidence" value="ECO:0007669"/>
    <property type="project" value="UniProtKB-ARBA"/>
</dbReference>
<dbReference type="SMART" id="SM00633">
    <property type="entry name" value="Glyco_10"/>
    <property type="match status" value="1"/>
</dbReference>
<sequence length="925" mass="105510">MYIKTLSNPSRGIFLRAPHGKEHKCDTNELKKILTIISTALTIEHNITISEDYRNRVYQRVKASIKQKCKRCFIQHNWASPRQTSQLHSGRRYVSSCYFKLQNMKSGHSYLPIFLMAAVKNSHSGKTSYKMLSKILMQQVKYGWTEIGGDFNTNSGETSAEIYIQMDPALNFLLDQCSLKELPTDNSWKSEANARINKLRKAPVTINIADTHGGSGYSIELVQMKKDFAFGTAIHMSYMTDSSKKAYQDFVYNNFEWAVPENAMKWRLMEWTKGREKYDWMSALNALLSHGIKVRGHNMFWAVDDHVPAWLNGLSQSQIVAEMKRHVTNMISHTKGKLQHWDVNNENLHGDYFERHTGNPDITNDMFSWIHNLDPNVKLFLNEFNVATWTECTTALKDQALHMKKAGVPLYGIGVQGHFSSSNIDMTTLKYRLDKVAEAGLPIWITELTIKEQDENKKAAALEDVLTLFYSHPAIEGVLLWGFWDGAIYDTQLALANGPNVTPNAAGRKYQNLMKNTWKTYINSQISTSHNVHSNVFMGDYLLNVKHNGQLIHQENFHVGKSGKSLTIHLQGDTIADIFIQMDPTLNFLLDQCSLKELQIDTSWKSKAIARINKVRKSPITIKIKVRGHNMFWGVDSQCPAWLKNMNHSQIVSEMKRHVNSMISHTKGKLQHWDVNNENLHGDFYERYTGNPDVTNDMFTWIHKLEPNVQLFLNEYNVATLSECTTAVKNQALHMKKVGVPLHGIGVQGHFHNSNIDMTTLKYRLDKVAETGLPIWITELTIKEPDENKKASALENVLTLFFSHPAVEGVLLWGFWDGAIYDTDVALANGPNVAANAAGRKYQQLINQSWKSNVNSQMSTNHNVHSSVFRGDYLLNVKHNGRLIHQDNFHVGKSGKSLTINLQGNSSLFSFHNVYLRHKYLVNKR</sequence>
<dbReference type="PROSITE" id="PS51760">
    <property type="entry name" value="GH10_2"/>
    <property type="match status" value="2"/>
</dbReference>
<dbReference type="PRINTS" id="PR00134">
    <property type="entry name" value="GLHYDRLASE10"/>
</dbReference>
<name>A0AA88XEG2_PINIB</name>
<evidence type="ECO:0000313" key="6">
    <source>
        <dbReference type="EMBL" id="KAK3083789.1"/>
    </source>
</evidence>
<evidence type="ECO:0000259" key="5">
    <source>
        <dbReference type="PROSITE" id="PS51760"/>
    </source>
</evidence>
<dbReference type="Gene3D" id="2.60.120.260">
    <property type="entry name" value="Galactose-binding domain-like"/>
    <property type="match status" value="1"/>
</dbReference>
<evidence type="ECO:0000256" key="3">
    <source>
        <dbReference type="ARBA" id="ARBA00023277"/>
    </source>
</evidence>
<protein>
    <recommendedName>
        <fullName evidence="5">GH10 domain-containing protein</fullName>
    </recommendedName>
</protein>
<reference evidence="6" key="1">
    <citation type="submission" date="2019-08" db="EMBL/GenBank/DDBJ databases">
        <title>The improved chromosome-level genome for the pearl oyster Pinctada fucata martensii using PacBio sequencing and Hi-C.</title>
        <authorList>
            <person name="Zheng Z."/>
        </authorList>
    </citation>
    <scope>NUCLEOTIDE SEQUENCE</scope>
    <source>
        <strain evidence="6">ZZ-2019</strain>
        <tissue evidence="6">Adductor muscle</tissue>
    </source>
</reference>
<keyword evidence="7" id="KW-1185">Reference proteome</keyword>
<keyword evidence="2" id="KW-0378">Hydrolase</keyword>
<comment type="similarity">
    <text evidence="1">Belongs to the glycosyl hydrolase 10 (cellulase F) family.</text>
</comment>
<dbReference type="Pfam" id="PF00331">
    <property type="entry name" value="Glyco_hydro_10"/>
    <property type="match status" value="2"/>
</dbReference>
<dbReference type="AlphaFoldDB" id="A0AA88XEG2"/>
<accession>A0AA88XEG2</accession>
<feature type="domain" description="GH10" evidence="5">
    <location>
        <begin position="215"/>
        <end position="513"/>
    </location>
</feature>
<keyword evidence="3" id="KW-0119">Carbohydrate metabolism</keyword>
<comment type="caution">
    <text evidence="6">The sequence shown here is derived from an EMBL/GenBank/DDBJ whole genome shotgun (WGS) entry which is preliminary data.</text>
</comment>
<evidence type="ECO:0000256" key="1">
    <source>
        <dbReference type="ARBA" id="ARBA00007495"/>
    </source>
</evidence>
<dbReference type="InterPro" id="IPR044846">
    <property type="entry name" value="GH10"/>
</dbReference>
<proteinExistence type="inferred from homology"/>
<feature type="domain" description="GH10" evidence="5">
    <location>
        <begin position="553"/>
        <end position="848"/>
    </location>
</feature>
<evidence type="ECO:0000256" key="2">
    <source>
        <dbReference type="ARBA" id="ARBA00022801"/>
    </source>
</evidence>
<gene>
    <name evidence="6" type="ORF">FSP39_003248</name>
</gene>
<dbReference type="Proteomes" id="UP001186944">
    <property type="component" value="Unassembled WGS sequence"/>
</dbReference>
<dbReference type="EMBL" id="VSWD01000013">
    <property type="protein sequence ID" value="KAK3083789.1"/>
    <property type="molecule type" value="Genomic_DNA"/>
</dbReference>
<dbReference type="InterPro" id="IPR001000">
    <property type="entry name" value="GH10_dom"/>
</dbReference>
<dbReference type="PANTHER" id="PTHR31490:SF1">
    <property type="entry name" value="ENDO-1,4-BETA-XYLANASE 1"/>
    <property type="match status" value="1"/>
</dbReference>